<protein>
    <submittedName>
        <fullName evidence="2">Uncharacterized protein</fullName>
    </submittedName>
</protein>
<feature type="transmembrane region" description="Helical" evidence="1">
    <location>
        <begin position="32"/>
        <end position="49"/>
    </location>
</feature>
<reference evidence="2 3" key="1">
    <citation type="submission" date="2020-08" db="EMBL/GenBank/DDBJ databases">
        <title>Genomic Encyclopedia of Type Strains, Phase IV (KMG-IV): sequencing the most valuable type-strain genomes for metagenomic binning, comparative biology and taxonomic classification.</title>
        <authorList>
            <person name="Goeker M."/>
        </authorList>
    </citation>
    <scope>NUCLEOTIDE SEQUENCE [LARGE SCALE GENOMIC DNA]</scope>
    <source>
        <strain evidence="2 3">DSM 101806</strain>
    </source>
</reference>
<evidence type="ECO:0000313" key="3">
    <source>
        <dbReference type="Proteomes" id="UP000557392"/>
    </source>
</evidence>
<keyword evidence="1" id="KW-1133">Transmembrane helix</keyword>
<name>A0A7W6JWG9_9SPHN</name>
<keyword evidence="1" id="KW-0472">Membrane</keyword>
<keyword evidence="1" id="KW-0812">Transmembrane</keyword>
<feature type="transmembrane region" description="Helical" evidence="1">
    <location>
        <begin position="7"/>
        <end position="26"/>
    </location>
</feature>
<dbReference type="RefSeq" id="WP_184000028.1">
    <property type="nucleotide sequence ID" value="NZ_JACIEH010000003.1"/>
</dbReference>
<dbReference type="Proteomes" id="UP000557392">
    <property type="component" value="Unassembled WGS sequence"/>
</dbReference>
<dbReference type="EMBL" id="JACIEH010000003">
    <property type="protein sequence ID" value="MBB4100751.1"/>
    <property type="molecule type" value="Genomic_DNA"/>
</dbReference>
<feature type="transmembrane region" description="Helical" evidence="1">
    <location>
        <begin position="61"/>
        <end position="79"/>
    </location>
</feature>
<comment type="caution">
    <text evidence="2">The sequence shown here is derived from an EMBL/GenBank/DDBJ whole genome shotgun (WGS) entry which is preliminary data.</text>
</comment>
<accession>A0A7W6JWG9</accession>
<organism evidence="2 3">
    <name type="scientific">Sphingomonas kyeonggiensis</name>
    <dbReference type="NCBI Taxonomy" id="1268553"/>
    <lineage>
        <taxon>Bacteria</taxon>
        <taxon>Pseudomonadati</taxon>
        <taxon>Pseudomonadota</taxon>
        <taxon>Alphaproteobacteria</taxon>
        <taxon>Sphingomonadales</taxon>
        <taxon>Sphingomonadaceae</taxon>
        <taxon>Sphingomonas</taxon>
    </lineage>
</organism>
<evidence type="ECO:0000313" key="2">
    <source>
        <dbReference type="EMBL" id="MBB4100751.1"/>
    </source>
</evidence>
<evidence type="ECO:0000256" key="1">
    <source>
        <dbReference type="SAM" id="Phobius"/>
    </source>
</evidence>
<proteinExistence type="predicted"/>
<sequence>MPPSINLRTLQAFMALAYALLAAIAVAREQSLVSLILAVAMAVGAYSTGRVVMDVHIPATMILRACGIGAVVLVAGLAADLFGSSHALGWATVVMGYCAGNRLRAAGALVAPR</sequence>
<dbReference type="AlphaFoldDB" id="A0A7W6JWG9"/>
<gene>
    <name evidence="2" type="ORF">GGR46_004323</name>
</gene>
<keyword evidence="3" id="KW-1185">Reference proteome</keyword>